<evidence type="ECO:0000256" key="6">
    <source>
        <dbReference type="PROSITE-ProRule" id="PRU00024"/>
    </source>
</evidence>
<dbReference type="PROSITE" id="PS50119">
    <property type="entry name" value="ZF_BBOX"/>
    <property type="match status" value="2"/>
</dbReference>
<keyword evidence="4 6" id="KW-0863">Zinc-finger</keyword>
<comment type="similarity">
    <text evidence="1">Belongs to the TRIM/RBCC family.</text>
</comment>
<dbReference type="OrthoDB" id="264520at2759"/>
<dbReference type="GO" id="GO:0061630">
    <property type="term" value="F:ubiquitin protein ligase activity"/>
    <property type="evidence" value="ECO:0007669"/>
    <property type="project" value="TreeGrafter"/>
</dbReference>
<dbReference type="InterPro" id="IPR027370">
    <property type="entry name" value="Znf-RING_euk"/>
</dbReference>
<keyword evidence="5" id="KW-0862">Zinc</keyword>
<keyword evidence="10" id="KW-0812">Transmembrane</keyword>
<dbReference type="Gene3D" id="3.30.40.10">
    <property type="entry name" value="Zinc/RING finger domain, C3HC4 (zinc finger)"/>
    <property type="match status" value="1"/>
</dbReference>
<feature type="domain" description="B box-type" evidence="12">
    <location>
        <begin position="232"/>
        <end position="268"/>
    </location>
</feature>
<evidence type="ECO:0000256" key="7">
    <source>
        <dbReference type="PROSITE-ProRule" id="PRU00087"/>
    </source>
</evidence>
<dbReference type="SUPFAM" id="SSF57850">
    <property type="entry name" value="RING/U-box"/>
    <property type="match status" value="1"/>
</dbReference>
<keyword evidence="10" id="KW-0472">Membrane</keyword>
<evidence type="ECO:0000313" key="13">
    <source>
        <dbReference type="EMBL" id="RZF32166.1"/>
    </source>
</evidence>
<dbReference type="InterPro" id="IPR001298">
    <property type="entry name" value="Filamin/ABP280_rpt"/>
</dbReference>
<dbReference type="InterPro" id="IPR017868">
    <property type="entry name" value="Filamin/ABP280_repeat-like"/>
</dbReference>
<evidence type="ECO:0000256" key="4">
    <source>
        <dbReference type="ARBA" id="ARBA00022771"/>
    </source>
</evidence>
<dbReference type="PROSITE" id="PS50089">
    <property type="entry name" value="ZF_RING_2"/>
    <property type="match status" value="1"/>
</dbReference>
<dbReference type="Proteomes" id="UP000291343">
    <property type="component" value="Unassembled WGS sequence"/>
</dbReference>
<dbReference type="SUPFAM" id="SSF57845">
    <property type="entry name" value="B-box zinc-binding domain"/>
    <property type="match status" value="1"/>
</dbReference>
<dbReference type="InterPro" id="IPR000315">
    <property type="entry name" value="Znf_B-box"/>
</dbReference>
<dbReference type="InterPro" id="IPR013783">
    <property type="entry name" value="Ig-like_fold"/>
</dbReference>
<evidence type="ECO:0000256" key="9">
    <source>
        <dbReference type="SAM" id="MobiDB-lite"/>
    </source>
</evidence>
<evidence type="ECO:0000256" key="5">
    <source>
        <dbReference type="ARBA" id="ARBA00022833"/>
    </source>
</evidence>
<dbReference type="PANTHER" id="PTHR25462:SF291">
    <property type="entry name" value="E3 UBIQUITIN-PROTEIN LIGASE TRIM45"/>
    <property type="match status" value="1"/>
</dbReference>
<feature type="region of interest" description="Disordered" evidence="9">
    <location>
        <begin position="86"/>
        <end position="105"/>
    </location>
</feature>
<dbReference type="Gene3D" id="2.60.40.10">
    <property type="entry name" value="Immunoglobulins"/>
    <property type="match status" value="1"/>
</dbReference>
<keyword evidence="3" id="KW-0677">Repeat</keyword>
<dbReference type="InterPro" id="IPR017907">
    <property type="entry name" value="Znf_RING_CS"/>
</dbReference>
<dbReference type="STRING" id="195883.A0A482WG26"/>
<dbReference type="PROSITE" id="PS00518">
    <property type="entry name" value="ZF_RING_1"/>
    <property type="match status" value="1"/>
</dbReference>
<feature type="transmembrane region" description="Helical" evidence="10">
    <location>
        <begin position="551"/>
        <end position="570"/>
    </location>
</feature>
<dbReference type="SMART" id="SM00336">
    <property type="entry name" value="BBOX"/>
    <property type="match status" value="2"/>
</dbReference>
<feature type="coiled-coil region" evidence="8">
    <location>
        <begin position="316"/>
        <end position="351"/>
    </location>
</feature>
<keyword evidence="14" id="KW-1185">Reference proteome</keyword>
<proteinExistence type="inferred from homology"/>
<dbReference type="FunCoup" id="A0A482WG26">
    <property type="interactions" value="10"/>
</dbReference>
<comment type="caution">
    <text evidence="13">The sequence shown here is derived from an EMBL/GenBank/DDBJ whole genome shotgun (WGS) entry which is preliminary data.</text>
</comment>
<evidence type="ECO:0000256" key="1">
    <source>
        <dbReference type="ARBA" id="ARBA00008518"/>
    </source>
</evidence>
<dbReference type="AlphaFoldDB" id="A0A482WG26"/>
<dbReference type="PROSITE" id="PS50194">
    <property type="entry name" value="FILAMIN_REPEAT"/>
    <property type="match status" value="1"/>
</dbReference>
<keyword evidence="8" id="KW-0175">Coiled coil</keyword>
<evidence type="ECO:0000259" key="11">
    <source>
        <dbReference type="PROSITE" id="PS50089"/>
    </source>
</evidence>
<organism evidence="13 14">
    <name type="scientific">Laodelphax striatellus</name>
    <name type="common">Small brown planthopper</name>
    <name type="synonym">Delphax striatella</name>
    <dbReference type="NCBI Taxonomy" id="195883"/>
    <lineage>
        <taxon>Eukaryota</taxon>
        <taxon>Metazoa</taxon>
        <taxon>Ecdysozoa</taxon>
        <taxon>Arthropoda</taxon>
        <taxon>Hexapoda</taxon>
        <taxon>Insecta</taxon>
        <taxon>Pterygota</taxon>
        <taxon>Neoptera</taxon>
        <taxon>Paraneoptera</taxon>
        <taxon>Hemiptera</taxon>
        <taxon>Auchenorrhyncha</taxon>
        <taxon>Fulgoroidea</taxon>
        <taxon>Delphacidae</taxon>
        <taxon>Criomorphinae</taxon>
        <taxon>Laodelphax</taxon>
    </lineage>
</organism>
<evidence type="ECO:0008006" key="15">
    <source>
        <dbReference type="Google" id="ProtNLM"/>
    </source>
</evidence>
<feature type="domain" description="B box-type" evidence="12">
    <location>
        <begin position="174"/>
        <end position="221"/>
    </location>
</feature>
<dbReference type="SUPFAM" id="SSF81296">
    <property type="entry name" value="E set domains"/>
    <property type="match status" value="1"/>
</dbReference>
<accession>A0A482WG26</accession>
<sequence>MFHNSDSRQSLDQQNSSPKRLSETSQSIISRKCRTQSSNDSSLKCSICKRFIVEPRVLPCLHTFCTRCLLPLAKQIMRENSLADLHSTSSRGSHTHKSCSDHKSDCDNFSGSNSSGASSCENDKNSLTSEQQVSKPVQVIVCPECNSENVLPVLGVLELPLHYLLRSKMIVAFQQPATCDLCTGEVVATSRCEDCQVTLCTFCSEAHQRQRESLLHEVISLQDAADANALIPRQAFCKIHTKRELRLFCLVCNILVCRDCCMDEHRSHACDTAAKAARQFSTALKEAIKKVQVLAKEASLSLSRLQNLEHRIQLKCTDVEKEIDKFTESYKEAVEQHRQFLKREVTQVRQNKLAALKLCHEILQTRSNQTNQVVMFTQDILNEGSDIELLSVVNLVLNRLKWCEDIPPIAASKVSDCLLFLPEEKAGVVDSHQMYGVITTQSVSPYHCVLQTEGLLNCRQYRKAEFVLKTNDCDKQQICHGGEKVNAELRSRDSQRLIPVHVSDCGDGTYILSFVPDSAGNLTLAVTVKDKNIQVTADVVMVTWDIQGKDIGLAAAIFCTIPNVLVILFVNKMFSF</sequence>
<feature type="domain" description="RING-type" evidence="11">
    <location>
        <begin position="45"/>
        <end position="103"/>
    </location>
</feature>
<dbReference type="InterPro" id="IPR001841">
    <property type="entry name" value="Znf_RING"/>
</dbReference>
<dbReference type="Pfam" id="PF13445">
    <property type="entry name" value="zf-RING_UBOX"/>
    <property type="match status" value="1"/>
</dbReference>
<dbReference type="EMBL" id="QKKF02037473">
    <property type="protein sequence ID" value="RZF32166.1"/>
    <property type="molecule type" value="Genomic_DNA"/>
</dbReference>
<dbReference type="SMART" id="SM00557">
    <property type="entry name" value="IG_FLMN"/>
    <property type="match status" value="1"/>
</dbReference>
<name>A0A482WG26_LAOST</name>
<evidence type="ECO:0000256" key="8">
    <source>
        <dbReference type="SAM" id="Coils"/>
    </source>
</evidence>
<dbReference type="Pfam" id="PF00643">
    <property type="entry name" value="zf-B_box"/>
    <property type="match status" value="1"/>
</dbReference>
<dbReference type="InterPro" id="IPR014756">
    <property type="entry name" value="Ig_E-set"/>
</dbReference>
<evidence type="ECO:0000256" key="3">
    <source>
        <dbReference type="ARBA" id="ARBA00022737"/>
    </source>
</evidence>
<dbReference type="SMART" id="SM00184">
    <property type="entry name" value="RING"/>
    <property type="match status" value="1"/>
</dbReference>
<dbReference type="InterPro" id="IPR013083">
    <property type="entry name" value="Znf_RING/FYVE/PHD"/>
</dbReference>
<gene>
    <name evidence="13" type="ORF">LSTR_LSTR004029</name>
</gene>
<evidence type="ECO:0000259" key="12">
    <source>
        <dbReference type="PROSITE" id="PS50119"/>
    </source>
</evidence>
<keyword evidence="10" id="KW-1133">Transmembrane helix</keyword>
<evidence type="ECO:0000256" key="2">
    <source>
        <dbReference type="ARBA" id="ARBA00022723"/>
    </source>
</evidence>
<dbReference type="InParanoid" id="A0A482WG26"/>
<dbReference type="GO" id="GO:0008270">
    <property type="term" value="F:zinc ion binding"/>
    <property type="evidence" value="ECO:0007669"/>
    <property type="project" value="UniProtKB-KW"/>
</dbReference>
<evidence type="ECO:0000313" key="14">
    <source>
        <dbReference type="Proteomes" id="UP000291343"/>
    </source>
</evidence>
<feature type="region of interest" description="Disordered" evidence="9">
    <location>
        <begin position="1"/>
        <end position="33"/>
    </location>
</feature>
<feature type="compositionally biased region" description="Polar residues" evidence="9">
    <location>
        <begin position="7"/>
        <end position="33"/>
    </location>
</feature>
<dbReference type="Pfam" id="PF00630">
    <property type="entry name" value="Filamin"/>
    <property type="match status" value="1"/>
</dbReference>
<dbReference type="InterPro" id="IPR047153">
    <property type="entry name" value="TRIM45/56/19-like"/>
</dbReference>
<evidence type="ECO:0000256" key="10">
    <source>
        <dbReference type="SAM" id="Phobius"/>
    </source>
</evidence>
<keyword evidence="2" id="KW-0479">Metal-binding</keyword>
<reference evidence="13 14" key="1">
    <citation type="journal article" date="2017" name="Gigascience">
        <title>Genome sequence of the small brown planthopper, Laodelphax striatellus.</title>
        <authorList>
            <person name="Zhu J."/>
            <person name="Jiang F."/>
            <person name="Wang X."/>
            <person name="Yang P."/>
            <person name="Bao Y."/>
            <person name="Zhao W."/>
            <person name="Wang W."/>
            <person name="Lu H."/>
            <person name="Wang Q."/>
            <person name="Cui N."/>
            <person name="Li J."/>
            <person name="Chen X."/>
            <person name="Luo L."/>
            <person name="Yu J."/>
            <person name="Kang L."/>
            <person name="Cui F."/>
        </authorList>
    </citation>
    <scope>NUCLEOTIDE SEQUENCE [LARGE SCALE GENOMIC DNA]</scope>
    <source>
        <strain evidence="13">Lst14</strain>
    </source>
</reference>
<dbReference type="Gene3D" id="3.30.160.60">
    <property type="entry name" value="Classic Zinc Finger"/>
    <property type="match status" value="1"/>
</dbReference>
<protein>
    <recommendedName>
        <fullName evidence="15">B box-type domain-containing protein</fullName>
    </recommendedName>
</protein>
<feature type="repeat" description="Filamin" evidence="7">
    <location>
        <begin position="440"/>
        <end position="542"/>
    </location>
</feature>
<dbReference type="PANTHER" id="PTHR25462">
    <property type="entry name" value="BONUS, ISOFORM C-RELATED"/>
    <property type="match status" value="1"/>
</dbReference>